<dbReference type="InterPro" id="IPR004165">
    <property type="entry name" value="CoA_trans_fam_I"/>
</dbReference>
<dbReference type="RefSeq" id="WP_131760955.1">
    <property type="nucleotide sequence ID" value="NZ_CAACUY010000138.1"/>
</dbReference>
<dbReference type="InterPro" id="IPR004163">
    <property type="entry name" value="CoA_transf_BS"/>
</dbReference>
<dbReference type="Proteomes" id="UP001597063">
    <property type="component" value="Unassembled WGS sequence"/>
</dbReference>
<dbReference type="PANTHER" id="PTHR13707:SF57">
    <property type="entry name" value="SUCCINYL-COA:3-KETOACID COENZYME A TRANSFERASE SUBUNIT B-RELATED"/>
    <property type="match status" value="1"/>
</dbReference>
<organism evidence="2 3">
    <name type="scientific">Actinomadura fibrosa</name>
    <dbReference type="NCBI Taxonomy" id="111802"/>
    <lineage>
        <taxon>Bacteria</taxon>
        <taxon>Bacillati</taxon>
        <taxon>Actinomycetota</taxon>
        <taxon>Actinomycetes</taxon>
        <taxon>Streptosporangiales</taxon>
        <taxon>Thermomonosporaceae</taxon>
        <taxon>Actinomadura</taxon>
    </lineage>
</organism>
<sequence>MDEVVGSAAEAVAGIGDGASLAVGGFGPCGVPTVLTFERGSRDLRVVANTSGLGGKGFGKSCSPRAASPARWTPTWARTRSSRAGTSAAASTSRGSARGDLANRSAPGKTIKAVGLVHGARRVVVVMGHTAWDGSPMSVGECSLPRTGKGCVEPVITGLDVTDEGLVLVGTAPGAITEEIRAATEPERLERAAAEGKTA</sequence>
<dbReference type="Pfam" id="PF01144">
    <property type="entry name" value="CoA_trans"/>
    <property type="match status" value="1"/>
</dbReference>
<dbReference type="GO" id="GO:0016740">
    <property type="term" value="F:transferase activity"/>
    <property type="evidence" value="ECO:0007669"/>
    <property type="project" value="UniProtKB-KW"/>
</dbReference>
<evidence type="ECO:0000313" key="2">
    <source>
        <dbReference type="EMBL" id="MFD0689572.1"/>
    </source>
</evidence>
<evidence type="ECO:0000313" key="3">
    <source>
        <dbReference type="Proteomes" id="UP001597063"/>
    </source>
</evidence>
<keyword evidence="2" id="KW-0808">Transferase</keyword>
<dbReference type="SUPFAM" id="SSF100950">
    <property type="entry name" value="NagB/RpiA/CoA transferase-like"/>
    <property type="match status" value="1"/>
</dbReference>
<dbReference type="PANTHER" id="PTHR13707">
    <property type="entry name" value="KETOACID-COENZYME A TRANSFERASE"/>
    <property type="match status" value="1"/>
</dbReference>
<feature type="region of interest" description="Disordered" evidence="1">
    <location>
        <begin position="59"/>
        <end position="105"/>
    </location>
</feature>
<reference evidence="3" key="1">
    <citation type="journal article" date="2019" name="Int. J. Syst. Evol. Microbiol.">
        <title>The Global Catalogue of Microorganisms (GCM) 10K type strain sequencing project: providing services to taxonomists for standard genome sequencing and annotation.</title>
        <authorList>
            <consortium name="The Broad Institute Genomics Platform"/>
            <consortium name="The Broad Institute Genome Sequencing Center for Infectious Disease"/>
            <person name="Wu L."/>
            <person name="Ma J."/>
        </authorList>
    </citation>
    <scope>NUCLEOTIDE SEQUENCE [LARGE SCALE GENOMIC DNA]</scope>
    <source>
        <strain evidence="3">JCM 9371</strain>
    </source>
</reference>
<evidence type="ECO:0000256" key="1">
    <source>
        <dbReference type="SAM" id="MobiDB-lite"/>
    </source>
</evidence>
<proteinExistence type="predicted"/>
<comment type="caution">
    <text evidence="2">The sequence shown here is derived from an EMBL/GenBank/DDBJ whole genome shotgun (WGS) entry which is preliminary data.</text>
</comment>
<dbReference type="Gene3D" id="3.40.1080.10">
    <property type="entry name" value="Glutaconate Coenzyme A-transferase"/>
    <property type="match status" value="2"/>
</dbReference>
<dbReference type="PROSITE" id="PS01273">
    <property type="entry name" value="COA_TRANSF_1"/>
    <property type="match status" value="1"/>
</dbReference>
<gene>
    <name evidence="2" type="ORF">ACFQZM_34150</name>
</gene>
<keyword evidence="3" id="KW-1185">Reference proteome</keyword>
<dbReference type="InterPro" id="IPR037171">
    <property type="entry name" value="NagB/RpiA_transferase-like"/>
</dbReference>
<protein>
    <submittedName>
        <fullName evidence="2">CoA-transferase</fullName>
        <ecNumber evidence="2">2.8.3.-</ecNumber>
    </submittedName>
</protein>
<dbReference type="EMBL" id="JBHTGP010000017">
    <property type="protein sequence ID" value="MFD0689572.1"/>
    <property type="molecule type" value="Genomic_DNA"/>
</dbReference>
<dbReference type="EC" id="2.8.3.-" evidence="2"/>
<accession>A0ABW2XX26</accession>
<dbReference type="SMART" id="SM00882">
    <property type="entry name" value="CoA_trans"/>
    <property type="match status" value="1"/>
</dbReference>
<feature type="compositionally biased region" description="Low complexity" evidence="1">
    <location>
        <begin position="77"/>
        <end position="99"/>
    </location>
</feature>
<name>A0ABW2XX26_9ACTN</name>